<dbReference type="OrthoDB" id="7652114at2"/>
<feature type="transmembrane region" description="Helical" evidence="1">
    <location>
        <begin position="20"/>
        <end position="44"/>
    </location>
</feature>
<dbReference type="Proteomes" id="UP000245086">
    <property type="component" value="Unassembled WGS sequence"/>
</dbReference>
<gene>
    <name evidence="2" type="ORF">PbB2_01687</name>
</gene>
<dbReference type="RefSeq" id="WP_108984864.1">
    <property type="nucleotide sequence ID" value="NZ_BFBR01000004.1"/>
</dbReference>
<sequence>MFRKLFVDHPKSVGESYFEHLGVAFSFGFQMLGAALACMIHGLIPGLFKSTGSQTICCLHDRMVLNRQRKQASAPIAQSGETALS</sequence>
<evidence type="ECO:0000313" key="2">
    <source>
        <dbReference type="EMBL" id="GBF58016.1"/>
    </source>
</evidence>
<keyword evidence="1" id="KW-0812">Transmembrane</keyword>
<keyword evidence="1" id="KW-1133">Transmembrane helix</keyword>
<dbReference type="InterPro" id="IPR045936">
    <property type="entry name" value="DUF6356"/>
</dbReference>
<dbReference type="EMBL" id="BFBR01000004">
    <property type="protein sequence ID" value="GBF58016.1"/>
    <property type="molecule type" value="Genomic_DNA"/>
</dbReference>
<organism evidence="2 3">
    <name type="scientific">Candidatus Phycosocius bacilliformis</name>
    <dbReference type="NCBI Taxonomy" id="1445552"/>
    <lineage>
        <taxon>Bacteria</taxon>
        <taxon>Pseudomonadati</taxon>
        <taxon>Pseudomonadota</taxon>
        <taxon>Alphaproteobacteria</taxon>
        <taxon>Caulobacterales</taxon>
        <taxon>Caulobacterales incertae sedis</taxon>
        <taxon>Candidatus Phycosocius</taxon>
    </lineage>
</organism>
<keyword evidence="3" id="KW-1185">Reference proteome</keyword>
<protein>
    <recommendedName>
        <fullName evidence="4">Capsule biosynthesis protein</fullName>
    </recommendedName>
</protein>
<dbReference type="AlphaFoldDB" id="A0A2P2EAB6"/>
<evidence type="ECO:0000313" key="3">
    <source>
        <dbReference type="Proteomes" id="UP000245086"/>
    </source>
</evidence>
<name>A0A2P2EAB6_9PROT</name>
<evidence type="ECO:0008006" key="4">
    <source>
        <dbReference type="Google" id="ProtNLM"/>
    </source>
</evidence>
<accession>A0A2P2EAB6</accession>
<reference evidence="2 3" key="1">
    <citation type="journal article" date="2018" name="Genome Announc.">
        <title>Draft Genome Sequence of "Candidatus Phycosocius bacilliformis," an Alphaproteobacterial Ectosymbiont of the Hydrocarbon-Producing Green Alga Botryococcus braunii.</title>
        <authorList>
            <person name="Tanabe Y."/>
            <person name="Yamaguchi H."/>
            <person name="Watanabe M.M."/>
        </authorList>
    </citation>
    <scope>NUCLEOTIDE SEQUENCE [LARGE SCALE GENOMIC DNA]</scope>
    <source>
        <strain evidence="2 3">BOTRYCO-2</strain>
    </source>
</reference>
<proteinExistence type="predicted"/>
<comment type="caution">
    <text evidence="2">The sequence shown here is derived from an EMBL/GenBank/DDBJ whole genome shotgun (WGS) entry which is preliminary data.</text>
</comment>
<keyword evidence="1" id="KW-0472">Membrane</keyword>
<evidence type="ECO:0000256" key="1">
    <source>
        <dbReference type="SAM" id="Phobius"/>
    </source>
</evidence>
<dbReference type="Pfam" id="PF19883">
    <property type="entry name" value="DUF6356"/>
    <property type="match status" value="1"/>
</dbReference>